<accession>A0A0H3WGC3</accession>
<evidence type="ECO:0000259" key="3">
    <source>
        <dbReference type="PROSITE" id="PS51323"/>
    </source>
</evidence>
<protein>
    <submittedName>
        <fullName evidence="4">IGF-binding protein</fullName>
    </submittedName>
</protein>
<dbReference type="OrthoDB" id="10012075at2759"/>
<dbReference type="SUPFAM" id="SSF57184">
    <property type="entry name" value="Growth factor receptor domain"/>
    <property type="match status" value="1"/>
</dbReference>
<organism evidence="4">
    <name type="scientific">Penaeus vannamei</name>
    <name type="common">Whiteleg shrimp</name>
    <name type="synonym">Litopenaeus vannamei</name>
    <dbReference type="NCBI Taxonomy" id="6689"/>
    <lineage>
        <taxon>Eukaryota</taxon>
        <taxon>Metazoa</taxon>
        <taxon>Ecdysozoa</taxon>
        <taxon>Arthropoda</taxon>
        <taxon>Crustacea</taxon>
        <taxon>Multicrustacea</taxon>
        <taxon>Malacostraca</taxon>
        <taxon>Eumalacostraca</taxon>
        <taxon>Eucarida</taxon>
        <taxon>Decapoda</taxon>
        <taxon>Dendrobranchiata</taxon>
        <taxon>Penaeoidea</taxon>
        <taxon>Penaeidae</taxon>
        <taxon>Penaeus</taxon>
    </lineage>
</organism>
<keyword evidence="1" id="KW-1015">Disulfide bond</keyword>
<feature type="domain" description="IGFBP N-terminal" evidence="3">
    <location>
        <begin position="19"/>
        <end position="89"/>
    </location>
</feature>
<feature type="chain" id="PRO_5005203218" evidence="2">
    <location>
        <begin position="19"/>
        <end position="92"/>
    </location>
</feature>
<dbReference type="Pfam" id="PF00219">
    <property type="entry name" value="IGFBP"/>
    <property type="match status" value="1"/>
</dbReference>
<dbReference type="SMR" id="A0A0H3WGC3"/>
<dbReference type="InterPro" id="IPR000867">
    <property type="entry name" value="IGFBP-like"/>
</dbReference>
<reference evidence="4" key="1">
    <citation type="submission" date="2015-01" db="EMBL/GenBank/DDBJ databases">
        <title>Characterization and expression of insulin-like growth factor in response to salinity stress and dietary carbohydrate in white shrimp Litopenaeus vannamei.</title>
        <authorList>
            <person name="Wang X."/>
            <person name="Li E."/>
            <person name="Chen K."/>
            <person name="Wang S."/>
            <person name="Xu C."/>
            <person name="Chen L."/>
        </authorList>
    </citation>
    <scope>NUCLEOTIDE SEQUENCE</scope>
</reference>
<dbReference type="GO" id="GO:0005576">
    <property type="term" value="C:extracellular region"/>
    <property type="evidence" value="ECO:0007669"/>
    <property type="project" value="InterPro"/>
</dbReference>
<dbReference type="EMBL" id="KP420228">
    <property type="protein sequence ID" value="AKL71381.1"/>
    <property type="molecule type" value="mRNA"/>
</dbReference>
<proteinExistence type="evidence at transcript level"/>
<feature type="signal peptide" evidence="2">
    <location>
        <begin position="1"/>
        <end position="18"/>
    </location>
</feature>
<dbReference type="InterPro" id="IPR009030">
    <property type="entry name" value="Growth_fac_rcpt_cys_sf"/>
</dbReference>
<feature type="non-terminal residue" evidence="4">
    <location>
        <position position="92"/>
    </location>
</feature>
<dbReference type="AlphaFoldDB" id="A0A0H3WGC3"/>
<evidence type="ECO:0000256" key="2">
    <source>
        <dbReference type="SAM" id="SignalP"/>
    </source>
</evidence>
<name>A0A0H3WGC3_PENVA</name>
<dbReference type="SMART" id="SM00121">
    <property type="entry name" value="IB"/>
    <property type="match status" value="1"/>
</dbReference>
<keyword evidence="2" id="KW-0732">Signal</keyword>
<sequence length="92" mass="10265">MRSLAFLVLVGCVVFGSGMKYMCNQCLDSFCFPMPRDGCPYGKVMDSCGCCALCGQGPNRSCDEMVKCGPGMTCTRPRYRWGSGVCKYNRWW</sequence>
<evidence type="ECO:0000256" key="1">
    <source>
        <dbReference type="ARBA" id="ARBA00023157"/>
    </source>
</evidence>
<dbReference type="PROSITE" id="PS51323">
    <property type="entry name" value="IGFBP_N_2"/>
    <property type="match status" value="1"/>
</dbReference>
<evidence type="ECO:0000313" key="4">
    <source>
        <dbReference type="EMBL" id="AKL71381.1"/>
    </source>
</evidence>
<dbReference type="Gene3D" id="4.10.40.20">
    <property type="match status" value="1"/>
</dbReference>